<dbReference type="Pfam" id="PF04375">
    <property type="entry name" value="HemX"/>
    <property type="match status" value="1"/>
</dbReference>
<feature type="compositionally biased region" description="Polar residues" evidence="1">
    <location>
        <begin position="1"/>
        <end position="17"/>
    </location>
</feature>
<comment type="caution">
    <text evidence="3">The sequence shown here is derived from an EMBL/GenBank/DDBJ whole genome shotgun (WGS) entry which is preliminary data.</text>
</comment>
<feature type="transmembrane region" description="Helical" evidence="2">
    <location>
        <begin position="62"/>
        <end position="82"/>
    </location>
</feature>
<organism evidence="3 4">
    <name type="scientific">Motilimonas cestriensis</name>
    <dbReference type="NCBI Taxonomy" id="2742685"/>
    <lineage>
        <taxon>Bacteria</taxon>
        <taxon>Pseudomonadati</taxon>
        <taxon>Pseudomonadota</taxon>
        <taxon>Gammaproteobacteria</taxon>
        <taxon>Alteromonadales</taxon>
        <taxon>Alteromonadales genera incertae sedis</taxon>
        <taxon>Motilimonas</taxon>
    </lineage>
</organism>
<keyword evidence="2" id="KW-0472">Membrane</keyword>
<dbReference type="GO" id="GO:0032259">
    <property type="term" value="P:methylation"/>
    <property type="evidence" value="ECO:0007669"/>
    <property type="project" value="UniProtKB-KW"/>
</dbReference>
<dbReference type="GO" id="GO:0004851">
    <property type="term" value="F:uroporphyrin-III C-methyltransferase activity"/>
    <property type="evidence" value="ECO:0007669"/>
    <property type="project" value="UniProtKB-EC"/>
</dbReference>
<dbReference type="InterPro" id="IPR007470">
    <property type="entry name" value="HemX"/>
</dbReference>
<keyword evidence="2" id="KW-0812">Transmembrane</keyword>
<name>A0ABS8WAS6_9GAMM</name>
<keyword evidence="4" id="KW-1185">Reference proteome</keyword>
<evidence type="ECO:0000256" key="1">
    <source>
        <dbReference type="SAM" id="MobiDB-lite"/>
    </source>
</evidence>
<accession>A0ABS8WAS6</accession>
<protein>
    <submittedName>
        <fullName evidence="3">Uroporphyrinogen-III C-methyltransferase</fullName>
        <ecNumber evidence="3">2.1.1.107</ecNumber>
    </submittedName>
</protein>
<dbReference type="EMBL" id="JAIMJA010000016">
    <property type="protein sequence ID" value="MCE2596124.1"/>
    <property type="molecule type" value="Genomic_DNA"/>
</dbReference>
<dbReference type="PANTHER" id="PTHR38043">
    <property type="entry name" value="PROTEIN HEMX"/>
    <property type="match status" value="1"/>
</dbReference>
<keyword evidence="3" id="KW-0808">Transferase</keyword>
<feature type="compositionally biased region" description="Basic and acidic residues" evidence="1">
    <location>
        <begin position="19"/>
        <end position="34"/>
    </location>
</feature>
<dbReference type="RefSeq" id="WP_233053776.1">
    <property type="nucleotide sequence ID" value="NZ_JAIMJA010000016.1"/>
</dbReference>
<sequence length="416" mass="46735">MTAKDSNSTNPKSTPSAPENKDKAKTEAQVDNKKAPSKAAAATPQSASDKTSQDRSKPSKGGLYLGIAAIILSAGLSSWLYWHHQQSLANQQGQLDQLENQILDRLQLQITSALDQQQRDIGALKALNQATAERNKALEQSLQAQAKQATLIEQDIGNLQRNIAEMDVRRPSDWMLAEAEYLMRMAGRKLWLEHDVKSSIALLLATDQRITELSDPSLNPLRQAIINDISQLEALPDLDKDGLVLKLTSLEQQIDELNIAGIKLPDVLTETDNTLSSDINDWQENLKKSWRSFADSFITIERRDGKVEALLAPDQAWYLKENIKNQLVKAQLAVYREHQAIYSESLEKAASWINQYYDQNNPTTQYLVENLTELSKKAVTVQYPDQLKSKPILEDVIDHRVKKSLSNSMKQELSHD</sequence>
<reference evidence="3 4" key="1">
    <citation type="journal article" date="2022" name="Environ. Microbiol. Rep.">
        <title>Eco-phylogenetic analyses reveal divergent evolution of vitamin B12 metabolism in the marine bacterial family 'Psychromonadaceae'.</title>
        <authorList>
            <person name="Jin X."/>
            <person name="Yang Y."/>
            <person name="Cao H."/>
            <person name="Gao B."/>
            <person name="Zhao Z."/>
        </authorList>
    </citation>
    <scope>NUCLEOTIDE SEQUENCE [LARGE SCALE GENOMIC DNA]</scope>
    <source>
        <strain evidence="3 4">MKS20</strain>
    </source>
</reference>
<feature type="region of interest" description="Disordered" evidence="1">
    <location>
        <begin position="1"/>
        <end position="59"/>
    </location>
</feature>
<feature type="compositionally biased region" description="Low complexity" evidence="1">
    <location>
        <begin position="37"/>
        <end position="48"/>
    </location>
</feature>
<evidence type="ECO:0000313" key="4">
    <source>
        <dbReference type="Proteomes" id="UP001201273"/>
    </source>
</evidence>
<proteinExistence type="predicted"/>
<evidence type="ECO:0000256" key="2">
    <source>
        <dbReference type="SAM" id="Phobius"/>
    </source>
</evidence>
<keyword evidence="3" id="KW-0489">Methyltransferase</keyword>
<gene>
    <name evidence="3" type="ORF">K6Y31_15025</name>
</gene>
<dbReference type="PANTHER" id="PTHR38043:SF1">
    <property type="entry name" value="PROTEIN HEMX"/>
    <property type="match status" value="1"/>
</dbReference>
<evidence type="ECO:0000313" key="3">
    <source>
        <dbReference type="EMBL" id="MCE2596124.1"/>
    </source>
</evidence>
<keyword evidence="2" id="KW-1133">Transmembrane helix</keyword>
<dbReference type="Proteomes" id="UP001201273">
    <property type="component" value="Unassembled WGS sequence"/>
</dbReference>
<dbReference type="EC" id="2.1.1.107" evidence="3"/>